<dbReference type="InterPro" id="IPR000415">
    <property type="entry name" value="Nitroreductase-like"/>
</dbReference>
<dbReference type="Proteomes" id="UP001299970">
    <property type="component" value="Unassembled WGS sequence"/>
</dbReference>
<name>A0ABS9T6C9_9PSEU</name>
<keyword evidence="3" id="KW-1185">Reference proteome</keyword>
<sequence>MSNVAEFDVGQVDELLGTTRAVRKHLDLERGVSGEILLHMIDVAEQAPSGANQESRRWLIVRDPDLKRKIAEQYREAGKAYREFP</sequence>
<reference evidence="2 3" key="1">
    <citation type="submission" date="2022-03" db="EMBL/GenBank/DDBJ databases">
        <title>Pseudonocardia alaer sp. nov., a novel actinomycete isolated from reed forest soil.</title>
        <authorList>
            <person name="Wang L."/>
        </authorList>
    </citation>
    <scope>NUCLEOTIDE SEQUENCE [LARGE SCALE GENOMIC DNA]</scope>
    <source>
        <strain evidence="2 3">Y-16303</strain>
    </source>
</reference>
<protein>
    <submittedName>
        <fullName evidence="2">Nitroreductase family protein</fullName>
    </submittedName>
</protein>
<dbReference type="Pfam" id="PF00881">
    <property type="entry name" value="Nitroreductase"/>
    <property type="match status" value="1"/>
</dbReference>
<proteinExistence type="predicted"/>
<evidence type="ECO:0000313" key="3">
    <source>
        <dbReference type="Proteomes" id="UP001299970"/>
    </source>
</evidence>
<feature type="domain" description="Nitroreductase" evidence="1">
    <location>
        <begin position="20"/>
        <end position="78"/>
    </location>
</feature>
<dbReference type="InterPro" id="IPR029479">
    <property type="entry name" value="Nitroreductase"/>
</dbReference>
<dbReference type="Gene3D" id="3.40.109.10">
    <property type="entry name" value="NADH Oxidase"/>
    <property type="match status" value="1"/>
</dbReference>
<accession>A0ABS9T6C9</accession>
<dbReference type="EMBL" id="JAKXMK010000001">
    <property type="protein sequence ID" value="MCH6164090.1"/>
    <property type="molecule type" value="Genomic_DNA"/>
</dbReference>
<evidence type="ECO:0000259" key="1">
    <source>
        <dbReference type="Pfam" id="PF00881"/>
    </source>
</evidence>
<evidence type="ECO:0000313" key="2">
    <source>
        <dbReference type="EMBL" id="MCH6164090.1"/>
    </source>
</evidence>
<dbReference type="RefSeq" id="WP_241034126.1">
    <property type="nucleotide sequence ID" value="NZ_BAAAJF010000034.1"/>
</dbReference>
<gene>
    <name evidence="2" type="ORF">MMF94_00220</name>
</gene>
<comment type="caution">
    <text evidence="2">The sequence shown here is derived from an EMBL/GenBank/DDBJ whole genome shotgun (WGS) entry which is preliminary data.</text>
</comment>
<organism evidence="2 3">
    <name type="scientific">Pseudonocardia alaniniphila</name>
    <dbReference type="NCBI Taxonomy" id="75291"/>
    <lineage>
        <taxon>Bacteria</taxon>
        <taxon>Bacillati</taxon>
        <taxon>Actinomycetota</taxon>
        <taxon>Actinomycetes</taxon>
        <taxon>Pseudonocardiales</taxon>
        <taxon>Pseudonocardiaceae</taxon>
        <taxon>Pseudonocardia</taxon>
    </lineage>
</organism>
<dbReference type="SUPFAM" id="SSF55469">
    <property type="entry name" value="FMN-dependent nitroreductase-like"/>
    <property type="match status" value="1"/>
</dbReference>